<keyword evidence="3" id="KW-1185">Reference proteome</keyword>
<reference evidence="2" key="1">
    <citation type="submission" date="2023-10" db="EMBL/GenBank/DDBJ databases">
        <title>Genome assemblies of two species of porcelain crab, Petrolisthes cinctipes and Petrolisthes manimaculis (Anomura: Porcellanidae).</title>
        <authorList>
            <person name="Angst P."/>
        </authorList>
    </citation>
    <scope>NUCLEOTIDE SEQUENCE</scope>
    <source>
        <strain evidence="2">PB745_01</strain>
        <tissue evidence="2">Gill</tissue>
    </source>
</reference>
<dbReference type="Proteomes" id="UP001286313">
    <property type="component" value="Unassembled WGS sequence"/>
</dbReference>
<sequence>MVRKGSELCWWLRVFGERVVVVVIVRKGSELWGPLNSRGQVGEDQWEGKAIDEGETGVSFSHNKEKAITGTDQPIEQEDQGPRLGGLLGSLTLAGHFGETLS</sequence>
<feature type="region of interest" description="Disordered" evidence="1">
    <location>
        <begin position="54"/>
        <end position="81"/>
    </location>
</feature>
<evidence type="ECO:0000313" key="3">
    <source>
        <dbReference type="Proteomes" id="UP001286313"/>
    </source>
</evidence>
<dbReference type="EMBL" id="JAWQEG010007950">
    <property type="protein sequence ID" value="KAK3851325.1"/>
    <property type="molecule type" value="Genomic_DNA"/>
</dbReference>
<dbReference type="AlphaFoldDB" id="A0AAE1EHS8"/>
<evidence type="ECO:0000256" key="1">
    <source>
        <dbReference type="SAM" id="MobiDB-lite"/>
    </source>
</evidence>
<evidence type="ECO:0000313" key="2">
    <source>
        <dbReference type="EMBL" id="KAK3851325.1"/>
    </source>
</evidence>
<comment type="caution">
    <text evidence="2">The sequence shown here is derived from an EMBL/GenBank/DDBJ whole genome shotgun (WGS) entry which is preliminary data.</text>
</comment>
<accession>A0AAE1EHS8</accession>
<proteinExistence type="predicted"/>
<organism evidence="2 3">
    <name type="scientific">Petrolisthes cinctipes</name>
    <name type="common">Flat porcelain crab</name>
    <dbReference type="NCBI Taxonomy" id="88211"/>
    <lineage>
        <taxon>Eukaryota</taxon>
        <taxon>Metazoa</taxon>
        <taxon>Ecdysozoa</taxon>
        <taxon>Arthropoda</taxon>
        <taxon>Crustacea</taxon>
        <taxon>Multicrustacea</taxon>
        <taxon>Malacostraca</taxon>
        <taxon>Eumalacostraca</taxon>
        <taxon>Eucarida</taxon>
        <taxon>Decapoda</taxon>
        <taxon>Pleocyemata</taxon>
        <taxon>Anomura</taxon>
        <taxon>Galatheoidea</taxon>
        <taxon>Porcellanidae</taxon>
        <taxon>Petrolisthes</taxon>
    </lineage>
</organism>
<gene>
    <name evidence="2" type="ORF">Pcinc_042020</name>
</gene>
<name>A0AAE1EHS8_PETCI</name>
<protein>
    <submittedName>
        <fullName evidence="2">Uncharacterized protein</fullName>
    </submittedName>
</protein>